<evidence type="ECO:0000313" key="10">
    <source>
        <dbReference type="RefSeq" id="XP_048326904.2"/>
    </source>
</evidence>
<keyword evidence="2" id="KW-0547">Nucleotide-binding</keyword>
<dbReference type="Gene3D" id="1.20.5.4130">
    <property type="match status" value="1"/>
</dbReference>
<dbReference type="RefSeq" id="XP_015876694.3">
    <property type="nucleotide sequence ID" value="XM_016021208.4"/>
</dbReference>
<dbReference type="PANTHER" id="PTHR23155:SF1185">
    <property type="entry name" value="DISEASE RESISTANCE RPP8-LIKE PROTEIN 3-RELATED"/>
    <property type="match status" value="1"/>
</dbReference>
<dbReference type="SUPFAM" id="SSF52540">
    <property type="entry name" value="P-loop containing nucleoside triphosphate hydrolases"/>
    <property type="match status" value="1"/>
</dbReference>
<reference evidence="9 10" key="1">
    <citation type="submission" date="2025-05" db="UniProtKB">
        <authorList>
            <consortium name="RefSeq"/>
        </authorList>
    </citation>
    <scope>IDENTIFICATION</scope>
    <source>
        <tissue evidence="9 10">Seedling</tissue>
    </source>
</reference>
<dbReference type="InterPro" id="IPR058922">
    <property type="entry name" value="WHD_DRP"/>
</dbReference>
<dbReference type="InterPro" id="IPR027417">
    <property type="entry name" value="P-loop_NTPase"/>
</dbReference>
<dbReference type="InterPro" id="IPR055414">
    <property type="entry name" value="LRR_R13L4/SHOC2-like"/>
</dbReference>
<dbReference type="InterPro" id="IPR042197">
    <property type="entry name" value="Apaf_helical"/>
</dbReference>
<protein>
    <submittedName>
        <fullName evidence="9 10">Protein RECOGNITION OF PERONOSPORA PARASITICA 7-like</fullName>
    </submittedName>
</protein>
<dbReference type="Pfam" id="PF18052">
    <property type="entry name" value="Rx_N"/>
    <property type="match status" value="1"/>
</dbReference>
<dbReference type="CDD" id="cd14798">
    <property type="entry name" value="RX-CC_like"/>
    <property type="match status" value="1"/>
</dbReference>
<organism evidence="8 9">
    <name type="scientific">Ziziphus jujuba</name>
    <name type="common">Chinese jujube</name>
    <name type="synonym">Ziziphus sativa</name>
    <dbReference type="NCBI Taxonomy" id="326968"/>
    <lineage>
        <taxon>Eukaryota</taxon>
        <taxon>Viridiplantae</taxon>
        <taxon>Streptophyta</taxon>
        <taxon>Embryophyta</taxon>
        <taxon>Tracheophyta</taxon>
        <taxon>Spermatophyta</taxon>
        <taxon>Magnoliopsida</taxon>
        <taxon>eudicotyledons</taxon>
        <taxon>Gunneridae</taxon>
        <taxon>Pentapetalae</taxon>
        <taxon>rosids</taxon>
        <taxon>fabids</taxon>
        <taxon>Rosales</taxon>
        <taxon>Rhamnaceae</taxon>
        <taxon>Paliureae</taxon>
        <taxon>Ziziphus</taxon>
    </lineage>
</organism>
<dbReference type="RefSeq" id="XP_048326906.2">
    <property type="nucleotide sequence ID" value="XM_048470949.2"/>
</dbReference>
<evidence type="ECO:0000256" key="1">
    <source>
        <dbReference type="ARBA" id="ARBA00022737"/>
    </source>
</evidence>
<sequence length="965" mass="111623">MAEFVLSRLTESVVSLAVRRLSELLIHEAPSLTSVEGDVARLNDELRWIIGFLKDVDRKQERNECFRELVIQVRDVAYDIKDVIDIFIIKISSCYFKTFQLHRIHSQINSIQTRLDGIFRSMQIFGLKFVGEESVSMAELRQNFRRSYPDEDDDVINLEVGMMDLKAQLMKQEDRLCIVSIAGMGGLGKTTLAKKVYNLVDVKRHFDSCAWVFISQTFVPRDVLIEILMQVDSQYCRKIDLNRNKYVREISKKRKDAIENLRTLNVHDLICLLKDELKEKRYLVVLDDIWRIKAWDYIKHAFPKGKKGSKVLFTTRNKEVALLADPSSTPIEPPFLTHEESWELLQRKAFVRDGCPPEFEQLGREMVKKCGGLPLGIVLLGGFLRTKASLGEWKAVQSHMNSYLNKLHTQQQYEGVNEILALSYYDLPYELKPCFLYLGNFPEDWEIPKKKLIRKWIAEGFVQTPTNGEAAETVEDVAELYLRELIDRCMVQVCQRDHTGIGVKTCRLHDLMRDFCMLKAREDNFSEIIQNHESRTASASFQNLASYSRRLSIHHPNATDWVKLVHPHLRSLLLFETIYKLPLRNKSFILLRVLELEFPRLSISNHYGSESSRKVKVPREIGNLIHLRYLGLKNADVYKLPNSIGNLRNLLTFDLRQTWVGNLPRSISRLVRLRHLLLPRLWMLNRVIIPYRTGDFHFDKFSNIETLKNIPSGTLIRYGALHKLTNLRNLVILLESDIHLVVVLKSPIFASGQLRSLNMLTPHRFLSWEPISSCNVLSKLHLDGNIAEGIHSNCHHFLQHFPASLTKLLLSNSNMKQDPMVVLEKLPSLRFLSLSYFSYSGSRMVCSAHGFPMLETLKLKGLDELEEWRVEEGALANLRELDIRLVHKLKMLPEGLKFLPKLQKLSTHFMMLSFLDRLEIKDGIEGEDYYKVSHVPSVFIGHGWSSAEKASEHLHAEAVLRNFMN</sequence>
<evidence type="ECO:0000313" key="12">
    <source>
        <dbReference type="RefSeq" id="XP_048326907.2"/>
    </source>
</evidence>
<dbReference type="InterPro" id="IPR032675">
    <property type="entry name" value="LRR_dom_sf"/>
</dbReference>
<dbReference type="GO" id="GO:0098542">
    <property type="term" value="P:defense response to other organism"/>
    <property type="evidence" value="ECO:0007669"/>
    <property type="project" value="TreeGrafter"/>
</dbReference>
<proteinExistence type="predicted"/>
<evidence type="ECO:0000259" key="7">
    <source>
        <dbReference type="Pfam" id="PF23598"/>
    </source>
</evidence>
<dbReference type="Gene3D" id="1.10.10.10">
    <property type="entry name" value="Winged helix-like DNA-binding domain superfamily/Winged helix DNA-binding domain"/>
    <property type="match status" value="1"/>
</dbReference>
<dbReference type="RefSeq" id="XP_048326904.2">
    <property type="nucleotide sequence ID" value="XM_048470947.2"/>
</dbReference>
<dbReference type="SMR" id="A0A6P3ZEI4"/>
<dbReference type="AlphaFoldDB" id="A0A6P3ZEI4"/>
<dbReference type="InParanoid" id="A0A6P3ZEI4"/>
<accession>A0A6P3ZEI4</accession>
<evidence type="ECO:0000256" key="2">
    <source>
        <dbReference type="ARBA" id="ARBA00022741"/>
    </source>
</evidence>
<evidence type="ECO:0000313" key="9">
    <source>
        <dbReference type="RefSeq" id="XP_015876694.3"/>
    </source>
</evidence>
<evidence type="ECO:0000313" key="11">
    <source>
        <dbReference type="RefSeq" id="XP_048326906.2"/>
    </source>
</evidence>
<dbReference type="FunCoup" id="A0A6P3ZEI4">
    <property type="interactions" value="483"/>
</dbReference>
<dbReference type="Pfam" id="PF23598">
    <property type="entry name" value="LRR_14"/>
    <property type="match status" value="1"/>
</dbReference>
<dbReference type="KEGG" id="zju:107413293"/>
<dbReference type="InterPro" id="IPR044974">
    <property type="entry name" value="Disease_R_plants"/>
</dbReference>
<evidence type="ECO:0000259" key="5">
    <source>
        <dbReference type="Pfam" id="PF18052"/>
    </source>
</evidence>
<feature type="domain" description="Disease resistance protein winged helix" evidence="6">
    <location>
        <begin position="441"/>
        <end position="515"/>
    </location>
</feature>
<evidence type="ECO:0000259" key="4">
    <source>
        <dbReference type="Pfam" id="PF00931"/>
    </source>
</evidence>
<gene>
    <name evidence="9 10 11 12" type="primary">LOC107413293</name>
</gene>
<evidence type="ECO:0000256" key="3">
    <source>
        <dbReference type="ARBA" id="ARBA00022821"/>
    </source>
</evidence>
<dbReference type="Pfam" id="PF23559">
    <property type="entry name" value="WHD_DRP"/>
    <property type="match status" value="1"/>
</dbReference>
<evidence type="ECO:0000313" key="8">
    <source>
        <dbReference type="Proteomes" id="UP001652623"/>
    </source>
</evidence>
<dbReference type="InterPro" id="IPR041118">
    <property type="entry name" value="Rx_N"/>
</dbReference>
<dbReference type="GeneID" id="107413293"/>
<dbReference type="SUPFAM" id="SSF52058">
    <property type="entry name" value="L domain-like"/>
    <property type="match status" value="1"/>
</dbReference>
<feature type="domain" description="Disease resistance R13L4/SHOC-2-like LRR" evidence="7">
    <location>
        <begin position="568"/>
        <end position="909"/>
    </location>
</feature>
<dbReference type="GO" id="GO:0043531">
    <property type="term" value="F:ADP binding"/>
    <property type="evidence" value="ECO:0007669"/>
    <property type="project" value="InterPro"/>
</dbReference>
<dbReference type="Proteomes" id="UP001652623">
    <property type="component" value="Chromosome 8"/>
</dbReference>
<dbReference type="RefSeq" id="XP_048326907.2">
    <property type="nucleotide sequence ID" value="XM_048470950.2"/>
</dbReference>
<keyword evidence="8" id="KW-1185">Reference proteome</keyword>
<dbReference type="PRINTS" id="PR00364">
    <property type="entry name" value="DISEASERSIST"/>
</dbReference>
<dbReference type="InterPro" id="IPR002182">
    <property type="entry name" value="NB-ARC"/>
</dbReference>
<name>A0A6P3ZEI4_ZIZJJ</name>
<feature type="domain" description="Disease resistance N-terminal" evidence="5">
    <location>
        <begin position="13"/>
        <end position="94"/>
    </location>
</feature>
<dbReference type="Gene3D" id="3.40.50.300">
    <property type="entry name" value="P-loop containing nucleotide triphosphate hydrolases"/>
    <property type="match status" value="1"/>
</dbReference>
<dbReference type="InterPro" id="IPR036388">
    <property type="entry name" value="WH-like_DNA-bd_sf"/>
</dbReference>
<keyword evidence="3" id="KW-0611">Plant defense</keyword>
<dbReference type="Gene3D" id="1.10.8.430">
    <property type="entry name" value="Helical domain of apoptotic protease-activating factors"/>
    <property type="match status" value="1"/>
</dbReference>
<dbReference type="Pfam" id="PF00931">
    <property type="entry name" value="NB-ARC"/>
    <property type="match status" value="1"/>
</dbReference>
<dbReference type="Gene3D" id="3.80.10.10">
    <property type="entry name" value="Ribonuclease Inhibitor"/>
    <property type="match status" value="1"/>
</dbReference>
<dbReference type="PANTHER" id="PTHR23155">
    <property type="entry name" value="DISEASE RESISTANCE PROTEIN RP"/>
    <property type="match status" value="1"/>
</dbReference>
<evidence type="ECO:0000259" key="6">
    <source>
        <dbReference type="Pfam" id="PF23559"/>
    </source>
</evidence>
<feature type="domain" description="NB-ARC" evidence="4">
    <location>
        <begin position="164"/>
        <end position="352"/>
    </location>
</feature>
<keyword evidence="1" id="KW-0677">Repeat</keyword>
<dbReference type="InterPro" id="IPR038005">
    <property type="entry name" value="RX-like_CC"/>
</dbReference>